<comment type="similarity">
    <text evidence="3">Belongs to the EFG1 family.</text>
</comment>
<name>A0ABR3G7Z2_9PEZI</name>
<evidence type="ECO:0000256" key="8">
    <source>
        <dbReference type="ARBA" id="ARBA00023242"/>
    </source>
</evidence>
<keyword evidence="8" id="KW-0539">Nucleus</keyword>
<gene>
    <name evidence="10" type="primary">EFG1</name>
    <name evidence="10" type="ORF">Q9L58_009076</name>
</gene>
<organism evidence="10 11">
    <name type="scientific">Discina gigas</name>
    <dbReference type="NCBI Taxonomy" id="1032678"/>
    <lineage>
        <taxon>Eukaryota</taxon>
        <taxon>Fungi</taxon>
        <taxon>Dikarya</taxon>
        <taxon>Ascomycota</taxon>
        <taxon>Pezizomycotina</taxon>
        <taxon>Pezizomycetes</taxon>
        <taxon>Pezizales</taxon>
        <taxon>Discinaceae</taxon>
        <taxon>Discina</taxon>
    </lineage>
</organism>
<comment type="caution">
    <text evidence="10">The sequence shown here is derived from an EMBL/GenBank/DDBJ whole genome shotgun (WGS) entry which is preliminary data.</text>
</comment>
<dbReference type="InterPro" id="IPR050786">
    <property type="entry name" value="EFG1_rRNA-proc"/>
</dbReference>
<dbReference type="Pfam" id="PF10153">
    <property type="entry name" value="Efg1"/>
    <property type="match status" value="1"/>
</dbReference>
<accession>A0ABR3G7Z2</accession>
<proteinExistence type="inferred from homology"/>
<evidence type="ECO:0000256" key="9">
    <source>
        <dbReference type="SAM" id="MobiDB-lite"/>
    </source>
</evidence>
<comment type="subcellular location">
    <subcellularLocation>
        <location evidence="2">Nucleus</location>
        <location evidence="2">Nucleolus</location>
    </subcellularLocation>
</comment>
<protein>
    <recommendedName>
        <fullName evidence="4">rRNA-processing protein EFG1</fullName>
    </recommendedName>
    <alternativeName>
        <fullName evidence="5">rRNA-processing protein efg1</fullName>
    </alternativeName>
</protein>
<feature type="compositionally biased region" description="Basic and acidic residues" evidence="9">
    <location>
        <begin position="195"/>
        <end position="218"/>
    </location>
</feature>
<evidence type="ECO:0000256" key="5">
    <source>
        <dbReference type="ARBA" id="ARBA00019827"/>
    </source>
</evidence>
<keyword evidence="6" id="KW-0698">rRNA processing</keyword>
<feature type="compositionally biased region" description="Acidic residues" evidence="9">
    <location>
        <begin position="233"/>
        <end position="244"/>
    </location>
</feature>
<evidence type="ECO:0000256" key="2">
    <source>
        <dbReference type="ARBA" id="ARBA00004604"/>
    </source>
</evidence>
<evidence type="ECO:0000256" key="6">
    <source>
        <dbReference type="ARBA" id="ARBA00022552"/>
    </source>
</evidence>
<feature type="region of interest" description="Disordered" evidence="9">
    <location>
        <begin position="176"/>
        <end position="244"/>
    </location>
</feature>
<keyword evidence="11" id="KW-1185">Reference proteome</keyword>
<evidence type="ECO:0000313" key="10">
    <source>
        <dbReference type="EMBL" id="KAL0632045.1"/>
    </source>
</evidence>
<comment type="function">
    <text evidence="1">Involved in rRNA processing.</text>
</comment>
<evidence type="ECO:0000256" key="4">
    <source>
        <dbReference type="ARBA" id="ARBA00018689"/>
    </source>
</evidence>
<keyword evidence="7" id="KW-0175">Coiled coil</keyword>
<dbReference type="PANTHER" id="PTHR33911">
    <property type="entry name" value="RRNA-PROCESSING PROTEIN EFG1"/>
    <property type="match status" value="1"/>
</dbReference>
<evidence type="ECO:0000256" key="3">
    <source>
        <dbReference type="ARBA" id="ARBA00006916"/>
    </source>
</evidence>
<sequence>MSAPVSASRPPQKRRKFTHEHSNKLTSSTNKGTSTATLKKKVRDLERLLAHQTKLPADVRLDNERALEAFKYELNLAKKGARDERIDKKYQMVRFFERQKATRKLKQLQKQVAADSSPSESLQNNLHATEVDLNYIIYYPKGEKYISLFKDPGEQTKVLEKRDMIRRDVEQQMLRGTLGRGAAANPMGVDGGEEIAEKGKPERTKQDEKKRKKDGEVKNKKRKEGSEIAPTVEDADDGDEFFNF</sequence>
<feature type="region of interest" description="Disordered" evidence="9">
    <location>
        <begin position="1"/>
        <end position="38"/>
    </location>
</feature>
<evidence type="ECO:0000256" key="1">
    <source>
        <dbReference type="ARBA" id="ARBA00002773"/>
    </source>
</evidence>
<evidence type="ECO:0000256" key="7">
    <source>
        <dbReference type="ARBA" id="ARBA00023054"/>
    </source>
</evidence>
<dbReference type="InterPro" id="IPR019310">
    <property type="entry name" value="Efg1"/>
</dbReference>
<evidence type="ECO:0000313" key="11">
    <source>
        <dbReference type="Proteomes" id="UP001447188"/>
    </source>
</evidence>
<dbReference type="EMBL" id="JBBBZM010000191">
    <property type="protein sequence ID" value="KAL0632045.1"/>
    <property type="molecule type" value="Genomic_DNA"/>
</dbReference>
<reference evidence="10 11" key="1">
    <citation type="submission" date="2024-02" db="EMBL/GenBank/DDBJ databases">
        <title>Discinaceae phylogenomics.</title>
        <authorList>
            <person name="Dirks A.C."/>
            <person name="James T.Y."/>
        </authorList>
    </citation>
    <scope>NUCLEOTIDE SEQUENCE [LARGE SCALE GENOMIC DNA]</scope>
    <source>
        <strain evidence="10 11">ACD0624</strain>
    </source>
</reference>
<feature type="compositionally biased region" description="Polar residues" evidence="9">
    <location>
        <begin position="24"/>
        <end position="37"/>
    </location>
</feature>
<dbReference type="Proteomes" id="UP001447188">
    <property type="component" value="Unassembled WGS sequence"/>
</dbReference>
<dbReference type="PANTHER" id="PTHR33911:SF1">
    <property type="entry name" value="RRNA-PROCESSING PROTEIN EFG1"/>
    <property type="match status" value="1"/>
</dbReference>